<dbReference type="InterPro" id="IPR014784">
    <property type="entry name" value="Cu2_ascorb_mOase-like_C"/>
</dbReference>
<dbReference type="EC" id="1.14.17.3" evidence="1"/>
<feature type="disulfide bond" evidence="12">
    <location>
        <begin position="90"/>
        <end position="110"/>
    </location>
</feature>
<keyword evidence="5" id="KW-0560">Oxidoreductase</keyword>
<keyword evidence="18" id="KW-1185">Reference proteome</keyword>
<feature type="binding site" evidence="11">
    <location>
        <position position="84"/>
    </location>
    <ligand>
        <name>Cu(2+)</name>
        <dbReference type="ChEBI" id="CHEBI:29036"/>
        <label>1</label>
        <note>catalytic</note>
    </ligand>
</feature>
<dbReference type="Gene3D" id="2.60.120.310">
    <property type="entry name" value="Copper type II, ascorbate-dependent monooxygenase, N-terminal domain"/>
    <property type="match status" value="1"/>
</dbReference>
<feature type="signal peptide" evidence="14">
    <location>
        <begin position="1"/>
        <end position="21"/>
    </location>
</feature>
<evidence type="ECO:0000256" key="10">
    <source>
        <dbReference type="ARBA" id="ARBA00048431"/>
    </source>
</evidence>
<feature type="domain" description="Copper type II ascorbate-dependent monooxygenase C-terminal" evidence="16">
    <location>
        <begin position="181"/>
        <end position="306"/>
    </location>
</feature>
<dbReference type="EMBL" id="OA884457">
    <property type="protein sequence ID" value="CAD7280818.1"/>
    <property type="molecule type" value="Genomic_DNA"/>
</dbReference>
<evidence type="ECO:0000256" key="11">
    <source>
        <dbReference type="PIRSR" id="PIRSR600720-2"/>
    </source>
</evidence>
<dbReference type="Pfam" id="PF03712">
    <property type="entry name" value="Cu2_monoox_C"/>
    <property type="match status" value="1"/>
</dbReference>
<evidence type="ECO:0000256" key="9">
    <source>
        <dbReference type="ARBA" id="ARBA00023180"/>
    </source>
</evidence>
<evidence type="ECO:0000313" key="17">
    <source>
        <dbReference type="EMBL" id="CAD7280818.1"/>
    </source>
</evidence>
<evidence type="ECO:0000259" key="16">
    <source>
        <dbReference type="Pfam" id="PF03712"/>
    </source>
</evidence>
<organism evidence="17">
    <name type="scientific">Notodromas monacha</name>
    <dbReference type="NCBI Taxonomy" id="399045"/>
    <lineage>
        <taxon>Eukaryota</taxon>
        <taxon>Metazoa</taxon>
        <taxon>Ecdysozoa</taxon>
        <taxon>Arthropoda</taxon>
        <taxon>Crustacea</taxon>
        <taxon>Oligostraca</taxon>
        <taxon>Ostracoda</taxon>
        <taxon>Podocopa</taxon>
        <taxon>Podocopida</taxon>
        <taxon>Cypridocopina</taxon>
        <taxon>Cypridoidea</taxon>
        <taxon>Cyprididae</taxon>
        <taxon>Notodromas</taxon>
    </lineage>
</organism>
<feature type="binding site" evidence="11">
    <location>
        <position position="219"/>
    </location>
    <ligand>
        <name>Cu(2+)</name>
        <dbReference type="ChEBI" id="CHEBI:29036"/>
        <label>1</label>
        <note>catalytic</note>
    </ligand>
</feature>
<reference evidence="17" key="1">
    <citation type="submission" date="2020-11" db="EMBL/GenBank/DDBJ databases">
        <authorList>
            <person name="Tran Van P."/>
        </authorList>
    </citation>
    <scope>NUCLEOTIDE SEQUENCE</scope>
</reference>
<evidence type="ECO:0000256" key="4">
    <source>
        <dbReference type="ARBA" id="ARBA00022833"/>
    </source>
</evidence>
<comment type="cofactor">
    <cofactor evidence="11">
        <name>Cu(2+)</name>
        <dbReference type="ChEBI" id="CHEBI:29036"/>
    </cofactor>
    <text evidence="11">Binds 2 Cu(2+) ions per subunit.</text>
</comment>
<feature type="disulfide bond" evidence="12">
    <location>
        <begin position="55"/>
        <end position="104"/>
    </location>
</feature>
<evidence type="ECO:0000256" key="6">
    <source>
        <dbReference type="ARBA" id="ARBA00023008"/>
    </source>
</evidence>
<feature type="compositionally biased region" description="Polar residues" evidence="13">
    <location>
        <begin position="396"/>
        <end position="409"/>
    </location>
</feature>
<dbReference type="PRINTS" id="PR00790">
    <property type="entry name" value="PAMONOXGNASE"/>
</dbReference>
<dbReference type="Gene3D" id="2.60.120.230">
    <property type="match status" value="1"/>
</dbReference>
<sequence>MTSFRGILMISISVSLGLSHCEKVKPKHKNEARESDYVDIRMPGASPMETDEYLCAVNLNKTFDEEVYITKFEPLEASADTIHHMLVFACLQGAKIIKSNTWNCGKLGVCSGPYKVMFAWAMNAPPVLLPKHVGFHVAAGTTLAIQIHYARALGKESIKDNSGMRLHYTKVKPKSFGALYMLVASYNIIIPPHKENVTADINCFSKSPKTMHIFGFRTHAHDLGTVITSYKYFPDTRKYELFAKGNPQWPQTFYPINPPYKISHGDIIAARCVYNSTTRDTQTINGRTRFREMCNLYLMYYTDTKNDDVIPACVDDELRYLSLPPLPESSLIPPPKNPVLEEYAHKKLGHTGHLMKMMAYGMGQKNPLMQPIMEGSSGFKEEQPLDPSAHPASDGASLNKQYLSNPSSDSEMDDFGNQRGTNFLQTAHQNYKNPVLDDGQGFGSRKLGKFIHVKDDFKRFLNPRESNEVHENPSPRTKLKLEHWNTNIDSLLGYDSSSSSESDWHASSHSSAATLLLKA</sequence>
<proteinExistence type="predicted"/>
<gene>
    <name evidence="17" type="ORF">NMOB1V02_LOCUS8475</name>
</gene>
<evidence type="ECO:0000256" key="3">
    <source>
        <dbReference type="ARBA" id="ARBA00022729"/>
    </source>
</evidence>
<evidence type="ECO:0000256" key="7">
    <source>
        <dbReference type="ARBA" id="ARBA00023033"/>
    </source>
</evidence>
<feature type="binding site" evidence="11">
    <location>
        <position position="83"/>
    </location>
    <ligand>
        <name>Cu(2+)</name>
        <dbReference type="ChEBI" id="CHEBI:29036"/>
        <label>1</label>
        <note>catalytic</note>
    </ligand>
</feature>
<dbReference type="GO" id="GO:0005507">
    <property type="term" value="F:copper ion binding"/>
    <property type="evidence" value="ECO:0007669"/>
    <property type="project" value="InterPro"/>
</dbReference>
<feature type="region of interest" description="Disordered" evidence="13">
    <location>
        <begin position="370"/>
        <end position="420"/>
    </location>
</feature>
<dbReference type="InterPro" id="IPR024548">
    <property type="entry name" value="Cu2_monoox_C"/>
</dbReference>
<dbReference type="GO" id="GO:0005576">
    <property type="term" value="C:extracellular region"/>
    <property type="evidence" value="ECO:0007669"/>
    <property type="project" value="TreeGrafter"/>
</dbReference>
<feature type="disulfide bond" evidence="12">
    <location>
        <begin position="272"/>
        <end position="294"/>
    </location>
</feature>
<evidence type="ECO:0000256" key="2">
    <source>
        <dbReference type="ARBA" id="ARBA00022723"/>
    </source>
</evidence>
<protein>
    <recommendedName>
        <fullName evidence="1">peptidylglycine monooxygenase</fullName>
        <ecNumber evidence="1">1.14.17.3</ecNumber>
    </recommendedName>
</protein>
<dbReference type="AlphaFoldDB" id="A0A7R9GH05"/>
<comment type="catalytic activity">
    <reaction evidence="10">
        <text>a [peptide]-C-terminal glycine + 2 L-ascorbate + O2 = a [peptide]-C-terminal (2S)-2-hydroxyglycine + 2 monodehydro-L-ascorbate radical + H2O</text>
        <dbReference type="Rhea" id="RHEA:21452"/>
        <dbReference type="Rhea" id="RHEA-COMP:13486"/>
        <dbReference type="Rhea" id="RHEA-COMP:15321"/>
        <dbReference type="ChEBI" id="CHEBI:15377"/>
        <dbReference type="ChEBI" id="CHEBI:15379"/>
        <dbReference type="ChEBI" id="CHEBI:38290"/>
        <dbReference type="ChEBI" id="CHEBI:59513"/>
        <dbReference type="ChEBI" id="CHEBI:137000"/>
        <dbReference type="ChEBI" id="CHEBI:142768"/>
        <dbReference type="EC" id="1.14.17.3"/>
    </reaction>
</comment>
<dbReference type="EMBL" id="CAJPEX010002420">
    <property type="protein sequence ID" value="CAG0920970.1"/>
    <property type="molecule type" value="Genomic_DNA"/>
</dbReference>
<dbReference type="InterPro" id="IPR000720">
    <property type="entry name" value="PHM/PAL"/>
</dbReference>
<evidence type="ECO:0000256" key="13">
    <source>
        <dbReference type="SAM" id="MobiDB-lite"/>
    </source>
</evidence>
<feature type="binding site" evidence="11">
    <location>
        <position position="293"/>
    </location>
    <ligand>
        <name>Cu(2+)</name>
        <dbReference type="ChEBI" id="CHEBI:29036"/>
        <label>1</label>
        <note>catalytic</note>
    </ligand>
</feature>
<dbReference type="InterPro" id="IPR036939">
    <property type="entry name" value="Cu2_ascorb_mOase_N_sf"/>
</dbReference>
<feature type="chain" id="PRO_5036403290" description="peptidylglycine monooxygenase" evidence="14">
    <location>
        <begin position="22"/>
        <end position="519"/>
    </location>
</feature>
<dbReference type="InterPro" id="IPR000323">
    <property type="entry name" value="Cu2_ascorb_mOase_N"/>
</dbReference>
<evidence type="ECO:0000313" key="18">
    <source>
        <dbReference type="Proteomes" id="UP000678499"/>
    </source>
</evidence>
<dbReference type="GO" id="GO:0004504">
    <property type="term" value="F:peptidylglycine monooxygenase activity"/>
    <property type="evidence" value="ECO:0007669"/>
    <property type="project" value="UniProtKB-EC"/>
</dbReference>
<dbReference type="OrthoDB" id="10018185at2759"/>
<dbReference type="GO" id="GO:0016020">
    <property type="term" value="C:membrane"/>
    <property type="evidence" value="ECO:0007669"/>
    <property type="project" value="InterPro"/>
</dbReference>
<evidence type="ECO:0000256" key="5">
    <source>
        <dbReference type="ARBA" id="ARBA00023002"/>
    </source>
</evidence>
<dbReference type="SUPFAM" id="SSF49742">
    <property type="entry name" value="PHM/PNGase F"/>
    <property type="match status" value="2"/>
</dbReference>
<dbReference type="GO" id="GO:0006518">
    <property type="term" value="P:peptide metabolic process"/>
    <property type="evidence" value="ECO:0007669"/>
    <property type="project" value="InterPro"/>
</dbReference>
<dbReference type="PROSITE" id="PS00084">
    <property type="entry name" value="CU2_MONOOXYGENASE_1"/>
    <property type="match status" value="1"/>
</dbReference>
<evidence type="ECO:0000256" key="1">
    <source>
        <dbReference type="ARBA" id="ARBA00012689"/>
    </source>
</evidence>
<keyword evidence="9" id="KW-0325">Glycoprotein</keyword>
<dbReference type="InterPro" id="IPR020611">
    <property type="entry name" value="Cu2_ascorb_mOase_CS-1"/>
</dbReference>
<name>A0A7R9GH05_9CRUS</name>
<evidence type="ECO:0000256" key="8">
    <source>
        <dbReference type="ARBA" id="ARBA00023157"/>
    </source>
</evidence>
<evidence type="ECO:0000256" key="14">
    <source>
        <dbReference type="SAM" id="SignalP"/>
    </source>
</evidence>
<evidence type="ECO:0000259" key="15">
    <source>
        <dbReference type="Pfam" id="PF01082"/>
    </source>
</evidence>
<keyword evidence="6 11" id="KW-0186">Copper</keyword>
<evidence type="ECO:0000256" key="12">
    <source>
        <dbReference type="PIRSR" id="PIRSR600720-3"/>
    </source>
</evidence>
<feature type="disulfide bond" evidence="12">
    <location>
        <begin position="203"/>
        <end position="313"/>
    </location>
</feature>
<feature type="domain" description="Copper type II ascorbate-dependent monooxygenase N-terminal" evidence="15">
    <location>
        <begin position="39"/>
        <end position="152"/>
    </location>
</feature>
<dbReference type="PANTHER" id="PTHR10680">
    <property type="entry name" value="PEPTIDYL-GLYCINE ALPHA-AMIDATING MONOOXYGENASE"/>
    <property type="match status" value="1"/>
</dbReference>
<keyword evidence="3 14" id="KW-0732">Signal</keyword>
<feature type="binding site" evidence="11">
    <location>
        <position position="221"/>
    </location>
    <ligand>
        <name>Cu(2+)</name>
        <dbReference type="ChEBI" id="CHEBI:29036"/>
        <label>1</label>
        <note>catalytic</note>
    </ligand>
</feature>
<dbReference type="InterPro" id="IPR008977">
    <property type="entry name" value="PHM/PNGase_F_dom_sf"/>
</dbReference>
<keyword evidence="4" id="KW-0862">Zinc</keyword>
<accession>A0A7R9GH05</accession>
<keyword evidence="8 12" id="KW-1015">Disulfide bond</keyword>
<keyword evidence="7" id="KW-0503">Monooxygenase</keyword>
<keyword evidence="2 11" id="KW-0479">Metal-binding</keyword>
<dbReference type="Proteomes" id="UP000678499">
    <property type="component" value="Unassembled WGS sequence"/>
</dbReference>
<dbReference type="Pfam" id="PF01082">
    <property type="entry name" value="Cu2_monooxygen"/>
    <property type="match status" value="1"/>
</dbReference>
<feature type="binding site" evidence="11">
    <location>
        <position position="148"/>
    </location>
    <ligand>
        <name>Cu(2+)</name>
        <dbReference type="ChEBI" id="CHEBI:29036"/>
        <label>1</label>
        <note>catalytic</note>
    </ligand>
</feature>
<dbReference type="PANTHER" id="PTHR10680:SF14">
    <property type="entry name" value="PEPTIDYL-GLYCINE ALPHA-AMIDATING MONOOXYGENASE"/>
    <property type="match status" value="1"/>
</dbReference>